<dbReference type="InterPro" id="IPR021070">
    <property type="entry name" value="Killing_trait_RebB"/>
</dbReference>
<sequence length="124" mass="13098">MDSQTPPEPVVDQGVAEAQAVPDFSALYALAGQKAIQAAALQSLANALSLTLHNAVAEQQHGQMLRMAFTSAAARAILDGKRTEAEELLHLAKSSLVSPDLSDIMNQIKTYLDTIAQQMAPANA</sequence>
<evidence type="ECO:0000313" key="2">
    <source>
        <dbReference type="Proteomes" id="UP000199024"/>
    </source>
</evidence>
<dbReference type="STRING" id="474950.SAMN05421771_3814"/>
<reference evidence="1 2" key="1">
    <citation type="submission" date="2016-10" db="EMBL/GenBank/DDBJ databases">
        <authorList>
            <person name="de Groot N.N."/>
        </authorList>
    </citation>
    <scope>NUCLEOTIDE SEQUENCE [LARGE SCALE GENOMIC DNA]</scope>
    <source>
        <strain evidence="1 2">DSM 21001</strain>
    </source>
</reference>
<protein>
    <submittedName>
        <fullName evidence="1">Killing trait domain-containing protein</fullName>
    </submittedName>
</protein>
<dbReference type="Proteomes" id="UP000199024">
    <property type="component" value="Unassembled WGS sequence"/>
</dbReference>
<dbReference type="EMBL" id="FOZL01000002">
    <property type="protein sequence ID" value="SFS20771.1"/>
    <property type="molecule type" value="Genomic_DNA"/>
</dbReference>
<keyword evidence="2" id="KW-1185">Reference proteome</keyword>
<proteinExistence type="predicted"/>
<accession>A0A1I6MYU6</accession>
<name>A0A1I6MYU6_9BACT</name>
<evidence type="ECO:0000313" key="1">
    <source>
        <dbReference type="EMBL" id="SFS20771.1"/>
    </source>
</evidence>
<gene>
    <name evidence="1" type="ORF">SAMN05421771_3814</name>
</gene>
<organism evidence="1 2">
    <name type="scientific">Granulicella pectinivorans</name>
    <dbReference type="NCBI Taxonomy" id="474950"/>
    <lineage>
        <taxon>Bacteria</taxon>
        <taxon>Pseudomonadati</taxon>
        <taxon>Acidobacteriota</taxon>
        <taxon>Terriglobia</taxon>
        <taxon>Terriglobales</taxon>
        <taxon>Acidobacteriaceae</taxon>
        <taxon>Granulicella</taxon>
    </lineage>
</organism>
<dbReference type="AlphaFoldDB" id="A0A1I6MYU6"/>
<dbReference type="Pfam" id="PF11747">
    <property type="entry name" value="RebB"/>
    <property type="match status" value="1"/>
</dbReference>
<dbReference type="RefSeq" id="WP_089842641.1">
    <property type="nucleotide sequence ID" value="NZ_FOZL01000002.1"/>
</dbReference>